<dbReference type="AlphaFoldDB" id="A0A8G0PAN9"/>
<proteinExistence type="predicted"/>
<accession>A0A8G0PAN9</accession>
<organism evidence="2">
    <name type="scientific">Flavobacterium columnare</name>
    <dbReference type="NCBI Taxonomy" id="996"/>
    <lineage>
        <taxon>Bacteria</taxon>
        <taxon>Pseudomonadati</taxon>
        <taxon>Bacteroidota</taxon>
        <taxon>Flavobacteriia</taxon>
        <taxon>Flavobacteriales</taxon>
        <taxon>Flavobacteriaceae</taxon>
        <taxon>Flavobacterium</taxon>
    </lineage>
</organism>
<dbReference type="Pfam" id="PF06877">
    <property type="entry name" value="RraB"/>
    <property type="match status" value="1"/>
</dbReference>
<name>A0A8G0PAN9_9FLAO</name>
<dbReference type="EMBL" id="CP067378">
    <property type="protein sequence ID" value="QYS89688.1"/>
    <property type="molecule type" value="Genomic_DNA"/>
</dbReference>
<dbReference type="Proteomes" id="UP000824721">
    <property type="component" value="Chromosome"/>
</dbReference>
<feature type="domain" description="Regulator of ribonuclease activity B" evidence="1">
    <location>
        <begin position="2"/>
        <end position="99"/>
    </location>
</feature>
<evidence type="ECO:0000259" key="1">
    <source>
        <dbReference type="Pfam" id="PF06877"/>
    </source>
</evidence>
<reference evidence="2" key="1">
    <citation type="submission" date="2020-12" db="EMBL/GenBank/DDBJ databases">
        <title>Genome sequencing of genetic groups of Flavobacterium columnare.</title>
        <authorList>
            <person name="Waldbieser G.C."/>
            <person name="Griffin M.J."/>
            <person name="LaFrentz B.R."/>
        </authorList>
    </citation>
    <scope>NUCLEOTIDE SEQUENCE</scope>
    <source>
        <strain evidence="2">90-106</strain>
    </source>
</reference>
<protein>
    <submittedName>
        <fullName evidence="2">Ribonuclease E inhibitor RraB</fullName>
    </submittedName>
</protein>
<sequence>MEDKLVVEYLKKNGDKLVKPREVFHWIYFKTELEAKHFVKETESKDFVFVSKRKVADNFPIQIEIKRIDKIDIKSVNKYSLYLLKIAEKYNGEYDGWETSIEKN</sequence>
<dbReference type="InterPro" id="IPR036701">
    <property type="entry name" value="RraB-like_sf"/>
</dbReference>
<evidence type="ECO:0000313" key="2">
    <source>
        <dbReference type="EMBL" id="QYS89688.1"/>
    </source>
</evidence>
<gene>
    <name evidence="2" type="ORF">JJC05_05410</name>
</gene>
<dbReference type="InterPro" id="IPR009671">
    <property type="entry name" value="RraB_dom"/>
</dbReference>
<dbReference type="SUPFAM" id="SSF89946">
    <property type="entry name" value="Hypothetical protein VC0424"/>
    <property type="match status" value="1"/>
</dbReference>
<dbReference type="KEGG" id="fdv:JJC05_05410"/>
<dbReference type="Gene3D" id="3.30.70.970">
    <property type="entry name" value="RraB-like"/>
    <property type="match status" value="1"/>
</dbReference>